<dbReference type="Gene3D" id="3.40.190.290">
    <property type="match status" value="1"/>
</dbReference>
<name>A0ABV5P7M7_STRCM</name>
<dbReference type="Pfam" id="PF03466">
    <property type="entry name" value="LysR_substrate"/>
    <property type="match status" value="1"/>
</dbReference>
<dbReference type="RefSeq" id="WP_345225617.1">
    <property type="nucleotide sequence ID" value="NZ_BAAAXE010000013.1"/>
</dbReference>
<organism evidence="6 7">
    <name type="scientific">Streptomyces cremeus</name>
    <dbReference type="NCBI Taxonomy" id="66881"/>
    <lineage>
        <taxon>Bacteria</taxon>
        <taxon>Bacillati</taxon>
        <taxon>Actinomycetota</taxon>
        <taxon>Actinomycetes</taxon>
        <taxon>Kitasatosporales</taxon>
        <taxon>Streptomycetaceae</taxon>
        <taxon>Streptomyces</taxon>
    </lineage>
</organism>
<evidence type="ECO:0000256" key="1">
    <source>
        <dbReference type="ARBA" id="ARBA00009437"/>
    </source>
</evidence>
<keyword evidence="7" id="KW-1185">Reference proteome</keyword>
<evidence type="ECO:0000313" key="7">
    <source>
        <dbReference type="Proteomes" id="UP001589718"/>
    </source>
</evidence>
<dbReference type="InterPro" id="IPR005119">
    <property type="entry name" value="LysR_subst-bd"/>
</dbReference>
<gene>
    <name evidence="6" type="ORF">ACFFTU_04445</name>
</gene>
<evidence type="ECO:0000313" key="6">
    <source>
        <dbReference type="EMBL" id="MFB9519202.1"/>
    </source>
</evidence>
<dbReference type="Gene3D" id="1.10.10.10">
    <property type="entry name" value="Winged helix-like DNA-binding domain superfamily/Winged helix DNA-binding domain"/>
    <property type="match status" value="1"/>
</dbReference>
<protein>
    <submittedName>
        <fullName evidence="6">LysR family transcriptional regulator</fullName>
    </submittedName>
</protein>
<dbReference type="Pfam" id="PF00126">
    <property type="entry name" value="HTH_1"/>
    <property type="match status" value="1"/>
</dbReference>
<keyword evidence="2" id="KW-0805">Transcription regulation</keyword>
<evidence type="ECO:0000256" key="3">
    <source>
        <dbReference type="ARBA" id="ARBA00023125"/>
    </source>
</evidence>
<evidence type="ECO:0000256" key="4">
    <source>
        <dbReference type="ARBA" id="ARBA00023163"/>
    </source>
</evidence>
<dbReference type="Proteomes" id="UP001589718">
    <property type="component" value="Unassembled WGS sequence"/>
</dbReference>
<reference evidence="6 7" key="1">
    <citation type="submission" date="2024-09" db="EMBL/GenBank/DDBJ databases">
        <authorList>
            <person name="Sun Q."/>
            <person name="Mori K."/>
        </authorList>
    </citation>
    <scope>NUCLEOTIDE SEQUENCE [LARGE SCALE GENOMIC DNA]</scope>
    <source>
        <strain evidence="6 7">JCM 4362</strain>
    </source>
</reference>
<dbReference type="SUPFAM" id="SSF46785">
    <property type="entry name" value="Winged helix' DNA-binding domain"/>
    <property type="match status" value="1"/>
</dbReference>
<dbReference type="InterPro" id="IPR000847">
    <property type="entry name" value="LysR_HTH_N"/>
</dbReference>
<dbReference type="PANTHER" id="PTHR30346">
    <property type="entry name" value="TRANSCRIPTIONAL DUAL REGULATOR HCAR-RELATED"/>
    <property type="match status" value="1"/>
</dbReference>
<dbReference type="PROSITE" id="PS50931">
    <property type="entry name" value="HTH_LYSR"/>
    <property type="match status" value="1"/>
</dbReference>
<evidence type="ECO:0000259" key="5">
    <source>
        <dbReference type="PROSITE" id="PS50931"/>
    </source>
</evidence>
<evidence type="ECO:0000256" key="2">
    <source>
        <dbReference type="ARBA" id="ARBA00023015"/>
    </source>
</evidence>
<dbReference type="PRINTS" id="PR00039">
    <property type="entry name" value="HTHLYSR"/>
</dbReference>
<dbReference type="InterPro" id="IPR036388">
    <property type="entry name" value="WH-like_DNA-bd_sf"/>
</dbReference>
<comment type="caution">
    <text evidence="6">The sequence shown here is derived from an EMBL/GenBank/DDBJ whole genome shotgun (WGS) entry which is preliminary data.</text>
</comment>
<keyword evidence="3" id="KW-0238">DNA-binding</keyword>
<accession>A0ABV5P7M7</accession>
<dbReference type="PANTHER" id="PTHR30346:SF29">
    <property type="entry name" value="LYSR SUBSTRATE-BINDING"/>
    <property type="match status" value="1"/>
</dbReference>
<dbReference type="InterPro" id="IPR036390">
    <property type="entry name" value="WH_DNA-bd_sf"/>
</dbReference>
<sequence length="313" mass="32196">MELRQLHYFVTVVEEAGFTRAAARLHLAQPGVSAQVRQLEKELGQRLLDRSGRTVVLTEAGEAILPHARAALAAADAMRETAAQFGGLLRGRVRLGSLLGAPPGTFDLAEALADFHRTYPGVEFSLTEDTSERLLAAVRRGALDMTLASPAEETPPPGVDLEILLDEPLVALVADADPLAGAAAVPLAALRDRPLITLPSGTGVRAVWQRACAEAGFAPRVAFEASAPQALLHLAARGFGVAVLPAGIARQRGPGLRTVALTDPVPRARVALAHPAGGPAGPAARAFLGHLSGALRGGFTGAGTAAGPLPPSG</sequence>
<dbReference type="SUPFAM" id="SSF53850">
    <property type="entry name" value="Periplasmic binding protein-like II"/>
    <property type="match status" value="1"/>
</dbReference>
<feature type="domain" description="HTH lysR-type" evidence="5">
    <location>
        <begin position="1"/>
        <end position="58"/>
    </location>
</feature>
<proteinExistence type="inferred from homology"/>
<comment type="similarity">
    <text evidence="1">Belongs to the LysR transcriptional regulatory family.</text>
</comment>
<keyword evidence="4" id="KW-0804">Transcription</keyword>
<dbReference type="EMBL" id="JBHMCR010000003">
    <property type="protein sequence ID" value="MFB9519202.1"/>
    <property type="molecule type" value="Genomic_DNA"/>
</dbReference>